<dbReference type="SUPFAM" id="SSF53448">
    <property type="entry name" value="Nucleotide-diphospho-sugar transferases"/>
    <property type="match status" value="1"/>
</dbReference>
<comment type="similarity">
    <text evidence="1">Belongs to the glycosyltransferase 2 family.</text>
</comment>
<dbReference type="Pfam" id="PF00535">
    <property type="entry name" value="Glycos_transf_2"/>
    <property type="match status" value="1"/>
</dbReference>
<evidence type="ECO:0000313" key="5">
    <source>
        <dbReference type="Proteomes" id="UP000637359"/>
    </source>
</evidence>
<dbReference type="CDD" id="cd00761">
    <property type="entry name" value="Glyco_tranf_GTA_type"/>
    <property type="match status" value="1"/>
</dbReference>
<dbReference type="InterPro" id="IPR001173">
    <property type="entry name" value="Glyco_trans_2-like"/>
</dbReference>
<dbReference type="Proteomes" id="UP000637359">
    <property type="component" value="Unassembled WGS sequence"/>
</dbReference>
<gene>
    <name evidence="4" type="ORF">H8S33_02530</name>
</gene>
<proteinExistence type="inferred from homology"/>
<dbReference type="PANTHER" id="PTHR22916:SF3">
    <property type="entry name" value="UDP-GLCNAC:BETAGAL BETA-1,3-N-ACETYLGLUCOSAMINYLTRANSFERASE-LIKE PROTEIN 1"/>
    <property type="match status" value="1"/>
</dbReference>
<evidence type="ECO:0000256" key="1">
    <source>
        <dbReference type="ARBA" id="ARBA00006739"/>
    </source>
</evidence>
<name>A0A923L3A4_9BACI</name>
<keyword evidence="2" id="KW-0175">Coiled coil</keyword>
<dbReference type="InterPro" id="IPR029044">
    <property type="entry name" value="Nucleotide-diphossugar_trans"/>
</dbReference>
<feature type="domain" description="Glycosyltransferase 2-like" evidence="3">
    <location>
        <begin position="267"/>
        <end position="378"/>
    </location>
</feature>
<dbReference type="EMBL" id="JACOOL010000001">
    <property type="protein sequence ID" value="MBC5635694.1"/>
    <property type="molecule type" value="Genomic_DNA"/>
</dbReference>
<organism evidence="4 5">
    <name type="scientific">Ornithinibacillus hominis</name>
    <dbReference type="NCBI Taxonomy" id="2763055"/>
    <lineage>
        <taxon>Bacteria</taxon>
        <taxon>Bacillati</taxon>
        <taxon>Bacillota</taxon>
        <taxon>Bacilli</taxon>
        <taxon>Bacillales</taxon>
        <taxon>Bacillaceae</taxon>
        <taxon>Ornithinibacillus</taxon>
    </lineage>
</organism>
<reference evidence="4" key="1">
    <citation type="submission" date="2020-08" db="EMBL/GenBank/DDBJ databases">
        <title>Genome public.</title>
        <authorList>
            <person name="Liu C."/>
            <person name="Sun Q."/>
        </authorList>
    </citation>
    <scope>NUCLEOTIDE SEQUENCE</scope>
    <source>
        <strain evidence="4">BX22</strain>
    </source>
</reference>
<dbReference type="RefSeq" id="WP_186868383.1">
    <property type="nucleotide sequence ID" value="NZ_JACOOL010000001.1"/>
</dbReference>
<evidence type="ECO:0000256" key="2">
    <source>
        <dbReference type="SAM" id="Coils"/>
    </source>
</evidence>
<dbReference type="AlphaFoldDB" id="A0A923L3A4"/>
<evidence type="ECO:0000313" key="4">
    <source>
        <dbReference type="EMBL" id="MBC5635694.1"/>
    </source>
</evidence>
<dbReference type="PANTHER" id="PTHR22916">
    <property type="entry name" value="GLYCOSYLTRANSFERASE"/>
    <property type="match status" value="1"/>
</dbReference>
<comment type="caution">
    <text evidence="4">The sequence shown here is derived from an EMBL/GenBank/DDBJ whole genome shotgun (WGS) entry which is preliminary data.</text>
</comment>
<protein>
    <submittedName>
        <fullName evidence="4">Glycosyltransferase family 2 protein</fullName>
    </submittedName>
</protein>
<keyword evidence="5" id="KW-1185">Reference proteome</keyword>
<feature type="coiled-coil region" evidence="2">
    <location>
        <begin position="5"/>
        <end position="32"/>
    </location>
</feature>
<dbReference type="Gene3D" id="3.90.550.10">
    <property type="entry name" value="Spore Coat Polysaccharide Biosynthesis Protein SpsA, Chain A"/>
    <property type="match status" value="1"/>
</dbReference>
<dbReference type="GO" id="GO:0016758">
    <property type="term" value="F:hexosyltransferase activity"/>
    <property type="evidence" value="ECO:0007669"/>
    <property type="project" value="UniProtKB-ARBA"/>
</dbReference>
<accession>A0A923L3A4</accession>
<evidence type="ECO:0000259" key="3">
    <source>
        <dbReference type="Pfam" id="PF00535"/>
    </source>
</evidence>
<sequence length="718" mass="84108">MKYDAKKLKERNIELQNELEKLENQWLEQKRLTEESRLFRQTLEREFREITNSRIFHLKKIPSKWKYAIKESGAYILGRRDKRQLYSKTYKQKKASNKIKQYRYWLYTLGFEEKVLNELEAIFKDTDNRYMKQAVSWELALWHANKNSSIDAIKALHYLQALHTVNDDDFQRRVAILKAECYLLCEEADKAQRILSTYISHHHHPDVLLAMANLEKDMTSKLEWINKALDHYQLLPIEVRENNEAYPYDHLNTLSAESLLRNGPTVTVIIPAYNAENSISISIESMLKQTWKNIEIIVVDDCSTDSTVKIVEHYIERDSRVKLFSTGKNSGPYVARNIGLKHATGEYLTVNDADDWSHAQKIAIQVEHLINNPSVIANTSELARMTESLRLTRRGTEGEYIFSNMSSLMFRRKPVLEKLGAWDSVRFAADSEFKHRLMRVFGSQSVVDLHTGPLSFARQSSSSLTSSSVFGYNGFLMGIRKEYREAFLDHHQSSRSLYYDFPMKNRPFPVPEPLWVQREEKHFGLRAFDVIIAADFRNEGLVESTLMKIQEHLKRGLKTGLIQWNDYHYKDIKMISPRIREIVDGKDVQFIVYGEQITCDLLILIDPSILEEKQRYLPYIKAEAVKVLIYQPPKRNGIPHYHLRKCAKHLIQQVDHLGKWYPCNQEIRESLDRLAKNDLKYIKLSKENLQPYSVHLDDWIVQENPFHLGHVKGEQSNE</sequence>